<evidence type="ECO:0000313" key="2">
    <source>
        <dbReference type="Proteomes" id="UP001139485"/>
    </source>
</evidence>
<accession>A0A9X2DB37</accession>
<name>A0A9X2DB37_9ACTN</name>
<evidence type="ECO:0000313" key="1">
    <source>
        <dbReference type="EMBL" id="MCM0622695.1"/>
    </source>
</evidence>
<proteinExistence type="predicted"/>
<dbReference type="Proteomes" id="UP001139485">
    <property type="component" value="Unassembled WGS sequence"/>
</dbReference>
<dbReference type="AlphaFoldDB" id="A0A9X2DB37"/>
<organism evidence="1 2">
    <name type="scientific">Nocardioides bruguierae</name>
    <dbReference type="NCBI Taxonomy" id="2945102"/>
    <lineage>
        <taxon>Bacteria</taxon>
        <taxon>Bacillati</taxon>
        <taxon>Actinomycetota</taxon>
        <taxon>Actinomycetes</taxon>
        <taxon>Propionibacteriales</taxon>
        <taxon>Nocardioidaceae</taxon>
        <taxon>Nocardioides</taxon>
    </lineage>
</organism>
<reference evidence="1" key="1">
    <citation type="submission" date="2022-05" db="EMBL/GenBank/DDBJ databases">
        <authorList>
            <person name="Tuo L."/>
        </authorList>
    </citation>
    <scope>NUCLEOTIDE SEQUENCE</scope>
    <source>
        <strain evidence="1">BSK12Z-4</strain>
    </source>
</reference>
<gene>
    <name evidence="1" type="ORF">M8330_20605</name>
</gene>
<dbReference type="EMBL" id="JAMOIL010000045">
    <property type="protein sequence ID" value="MCM0622695.1"/>
    <property type="molecule type" value="Genomic_DNA"/>
</dbReference>
<sequence>MSAEASIFSDAALDKQARAAELRARGERVPASLLLGIKGPRTQPTAGERCCRCGIDARPAYGGDGHFCEIHVGRECVIGEDCDCPTTTEPEEGTA</sequence>
<dbReference type="RefSeq" id="WP_250828864.1">
    <property type="nucleotide sequence ID" value="NZ_JAMOIL010000045.1"/>
</dbReference>
<protein>
    <submittedName>
        <fullName evidence="1">Uncharacterized protein</fullName>
    </submittedName>
</protein>
<keyword evidence="2" id="KW-1185">Reference proteome</keyword>
<comment type="caution">
    <text evidence="1">The sequence shown here is derived from an EMBL/GenBank/DDBJ whole genome shotgun (WGS) entry which is preliminary data.</text>
</comment>